<dbReference type="InterPro" id="IPR027246">
    <property type="entry name" value="Porin_Euk/Tom40"/>
</dbReference>
<keyword evidence="3" id="KW-1134">Transmembrane beta strand</keyword>
<keyword evidence="7" id="KW-1185">Reference proteome</keyword>
<dbReference type="GO" id="GO:0015288">
    <property type="term" value="F:porin activity"/>
    <property type="evidence" value="ECO:0007669"/>
    <property type="project" value="UniProtKB-KW"/>
</dbReference>
<dbReference type="GO" id="GO:0046930">
    <property type="term" value="C:pore complex"/>
    <property type="evidence" value="ECO:0007669"/>
    <property type="project" value="UniProtKB-KW"/>
</dbReference>
<dbReference type="Pfam" id="PF01459">
    <property type="entry name" value="Porin_3"/>
    <property type="match status" value="1"/>
</dbReference>
<organism evidence="6 7">
    <name type="scientific">Trachymyrmex cornetzi</name>
    <dbReference type="NCBI Taxonomy" id="471704"/>
    <lineage>
        <taxon>Eukaryota</taxon>
        <taxon>Metazoa</taxon>
        <taxon>Ecdysozoa</taxon>
        <taxon>Arthropoda</taxon>
        <taxon>Hexapoda</taxon>
        <taxon>Insecta</taxon>
        <taxon>Pterygota</taxon>
        <taxon>Neoptera</taxon>
        <taxon>Endopterygota</taxon>
        <taxon>Hymenoptera</taxon>
        <taxon>Apocrita</taxon>
        <taxon>Aculeata</taxon>
        <taxon>Formicoidea</taxon>
        <taxon>Formicidae</taxon>
        <taxon>Myrmicinae</taxon>
        <taxon>Trachymyrmex</taxon>
    </lineage>
</organism>
<protein>
    <submittedName>
        <fullName evidence="6">Voltage-dependent anion-selective channel protein 2</fullName>
    </submittedName>
</protein>
<dbReference type="Gene3D" id="2.40.160.10">
    <property type="entry name" value="Porin"/>
    <property type="match status" value="1"/>
</dbReference>
<evidence type="ECO:0000256" key="3">
    <source>
        <dbReference type="ARBA" id="ARBA00022452"/>
    </source>
</evidence>
<evidence type="ECO:0000256" key="4">
    <source>
        <dbReference type="ARBA" id="ARBA00022787"/>
    </source>
</evidence>
<dbReference type="GO" id="GO:0008308">
    <property type="term" value="F:voltage-gated monoatomic anion channel activity"/>
    <property type="evidence" value="ECO:0007669"/>
    <property type="project" value="InterPro"/>
</dbReference>
<dbReference type="PRINTS" id="PR00185">
    <property type="entry name" value="EUKARYTPORIN"/>
</dbReference>
<dbReference type="PANTHER" id="PTHR11743">
    <property type="entry name" value="VOLTAGE-DEPENDENT ANION-SELECTIVE CHANNEL"/>
    <property type="match status" value="1"/>
</dbReference>
<dbReference type="Proteomes" id="UP000078492">
    <property type="component" value="Unassembled WGS sequence"/>
</dbReference>
<evidence type="ECO:0000313" key="6">
    <source>
        <dbReference type="EMBL" id="KYN18023.1"/>
    </source>
</evidence>
<keyword evidence="3" id="KW-0812">Transmembrane</keyword>
<dbReference type="KEGG" id="tcz:108762779"/>
<dbReference type="InterPro" id="IPR001925">
    <property type="entry name" value="Porin_Euk"/>
</dbReference>
<evidence type="ECO:0000256" key="2">
    <source>
        <dbReference type="ARBA" id="ARBA00007780"/>
    </source>
</evidence>
<keyword evidence="5" id="KW-0813">Transport</keyword>
<evidence type="ECO:0000313" key="7">
    <source>
        <dbReference type="Proteomes" id="UP000078492"/>
    </source>
</evidence>
<dbReference type="PANTHER" id="PTHR11743:SF70">
    <property type="entry name" value="GH26960P-RELATED"/>
    <property type="match status" value="1"/>
</dbReference>
<keyword evidence="5" id="KW-0406">Ion transport</keyword>
<proteinExistence type="inferred from homology"/>
<comment type="subcellular location">
    <subcellularLocation>
        <location evidence="1">Mitochondrion outer membrane</location>
    </subcellularLocation>
</comment>
<reference evidence="6 7" key="1">
    <citation type="submission" date="2015-09" db="EMBL/GenBank/DDBJ databases">
        <title>Trachymyrmex cornetzi WGS genome.</title>
        <authorList>
            <person name="Nygaard S."/>
            <person name="Hu H."/>
            <person name="Boomsma J."/>
            <person name="Zhang G."/>
        </authorList>
    </citation>
    <scope>NUCLEOTIDE SEQUENCE [LARGE SCALE GENOMIC DNA]</scope>
    <source>
        <strain evidence="6">Tcor2-1</strain>
        <tissue evidence="6">Whole body</tissue>
    </source>
</reference>
<name>A0A195DYS7_9HYME</name>
<evidence type="ECO:0000256" key="1">
    <source>
        <dbReference type="ARBA" id="ARBA00004294"/>
    </source>
</evidence>
<keyword evidence="3" id="KW-0472">Membrane</keyword>
<gene>
    <name evidence="6" type="ORF">ALC57_09668</name>
</gene>
<evidence type="ECO:0000256" key="5">
    <source>
        <dbReference type="ARBA" id="ARBA00023114"/>
    </source>
</evidence>
<keyword evidence="4" id="KW-0496">Mitochondrion</keyword>
<sequence length="286" mass="31520">MEVPSFADLGKNARDVFKTGYHHGKGLIKFNIKTKFAKRFQLTSDTMLNFEVSKLSGLMETKYKANAGALLLKWTTDGVLFLGYEFNGLLMKGVDLLSECSYNPETTAKSVKVGSKFVSKRINARCEISNDLDSGTNLLGSVVVKCRDLLLGYQGGYDTASNRITKNDVGVAYSCPDIDLHFRCTCIPHVYGLSVLYKARRDLDIAMNGIYAKRGDVQKWTLGAGAKCKIDERSTLRFKFNTDLQLATSLLQKISDGVTLILSFNIDCANVTRGGHRVGLALNVEA</sequence>
<keyword evidence="5" id="KW-0626">Porin</keyword>
<dbReference type="GO" id="GO:0005741">
    <property type="term" value="C:mitochondrial outer membrane"/>
    <property type="evidence" value="ECO:0007669"/>
    <property type="project" value="UniProtKB-SubCell"/>
</dbReference>
<dbReference type="AlphaFoldDB" id="A0A195DYS7"/>
<comment type="similarity">
    <text evidence="2">Belongs to the eukaryotic mitochondrial porin family.</text>
</comment>
<dbReference type="EMBL" id="KQ980050">
    <property type="protein sequence ID" value="KYN18023.1"/>
    <property type="molecule type" value="Genomic_DNA"/>
</dbReference>
<keyword evidence="4" id="KW-1000">Mitochondrion outer membrane</keyword>
<dbReference type="CDD" id="cd07306">
    <property type="entry name" value="Porin3_VDAC"/>
    <property type="match status" value="1"/>
</dbReference>
<dbReference type="InterPro" id="IPR023614">
    <property type="entry name" value="Porin_dom_sf"/>
</dbReference>
<dbReference type="STRING" id="471704.A0A195DYS7"/>
<dbReference type="OrthoDB" id="7827681at2759"/>
<accession>A0A195DYS7</accession>